<dbReference type="GO" id="GO:0005886">
    <property type="term" value="C:plasma membrane"/>
    <property type="evidence" value="ECO:0007669"/>
    <property type="project" value="UniProtKB-SubCell"/>
</dbReference>
<proteinExistence type="predicted"/>
<feature type="transmembrane region" description="Helical" evidence="6">
    <location>
        <begin position="291"/>
        <end position="315"/>
    </location>
</feature>
<dbReference type="PANTHER" id="PTHR48021">
    <property type="match status" value="1"/>
</dbReference>
<feature type="transmembrane region" description="Helical" evidence="6">
    <location>
        <begin position="148"/>
        <end position="168"/>
    </location>
</feature>
<dbReference type="Proteomes" id="UP000829291">
    <property type="component" value="Chromosome 1"/>
</dbReference>
<feature type="transmembrane region" description="Helical" evidence="6">
    <location>
        <begin position="423"/>
        <end position="443"/>
    </location>
</feature>
<feature type="transmembrane region" description="Helical" evidence="6">
    <location>
        <begin position="356"/>
        <end position="380"/>
    </location>
</feature>
<keyword evidence="5" id="KW-0325">Glycoprotein</keyword>
<dbReference type="InParanoid" id="A0A6J0BH38"/>
<dbReference type="GeneID" id="107219371"/>
<keyword evidence="2 6" id="KW-0812">Transmembrane</keyword>
<dbReference type="InterPro" id="IPR005829">
    <property type="entry name" value="Sugar_transporter_CS"/>
</dbReference>
<feature type="domain" description="Major facilitator superfamily (MFS) profile" evidence="7">
    <location>
        <begin position="17"/>
        <end position="447"/>
    </location>
</feature>
<feature type="transmembrane region" description="Helical" evidence="6">
    <location>
        <begin position="20"/>
        <end position="40"/>
    </location>
</feature>
<gene>
    <name evidence="9" type="primary">LOC107219371</name>
</gene>
<evidence type="ECO:0000256" key="5">
    <source>
        <dbReference type="ARBA" id="ARBA00023180"/>
    </source>
</evidence>
<dbReference type="PANTHER" id="PTHR48021:SF46">
    <property type="entry name" value="MAJOR FACILITATOR SUPERFAMILY (MFS) PROFILE DOMAIN-CONTAINING PROTEIN"/>
    <property type="match status" value="1"/>
</dbReference>
<dbReference type="InterPro" id="IPR036259">
    <property type="entry name" value="MFS_trans_sf"/>
</dbReference>
<keyword evidence="3 6" id="KW-1133">Transmembrane helix</keyword>
<accession>A0A6J0BH38</accession>
<dbReference type="InterPro" id="IPR050549">
    <property type="entry name" value="MFS_Trehalose_Transporter"/>
</dbReference>
<dbReference type="KEGG" id="nlo:107219371"/>
<evidence type="ECO:0000256" key="3">
    <source>
        <dbReference type="ARBA" id="ARBA00022989"/>
    </source>
</evidence>
<feature type="transmembrane region" description="Helical" evidence="6">
    <location>
        <begin position="94"/>
        <end position="113"/>
    </location>
</feature>
<keyword evidence="4 6" id="KW-0472">Membrane</keyword>
<evidence type="ECO:0000313" key="9">
    <source>
        <dbReference type="RefSeq" id="XP_015513053.2"/>
    </source>
</evidence>
<evidence type="ECO:0000256" key="6">
    <source>
        <dbReference type="SAM" id="Phobius"/>
    </source>
</evidence>
<dbReference type="GO" id="GO:0022857">
    <property type="term" value="F:transmembrane transporter activity"/>
    <property type="evidence" value="ECO:0007669"/>
    <property type="project" value="InterPro"/>
</dbReference>
<evidence type="ECO:0000313" key="8">
    <source>
        <dbReference type="Proteomes" id="UP000829291"/>
    </source>
</evidence>
<keyword evidence="8" id="KW-1185">Reference proteome</keyword>
<sequence>MLISTKTGSWFTGTLWMQWIAGISTFLMLMTIGLKIGWTSPYTAQLMSADSPLPLTTDEVSWVASLMNVGRLLGAIFGCIGVEWIGRKRTLTIVGFPMILAWICIIVADSVAWLYASRLLAGLSLGISFSSFPIFLGEISSPKIRGTLVTLSVSGMAVGTLTGNIMGANLSMTIFSYISLVPNVCFVLLFLWLSESPHFLVRVGKTEDAMKSIIRYNPNIDPEIEYKSIRNYIESSGSPTIKERLREFNIPENRRAMIITIVLYFFMQFSGMNSIIYYLETVLTSAGVSVIQPSTLVIINSGASVLTGWVAVYIADKFRRKVLMIFSSVGVSVTMLGLGVHFALLDNGFDPDSLQWLPITTTILFMISFCVGMIGVPSMILSELFAPNIKSVAAGMIGILSGVFAFGATKSYQPLIDTVGEAWVYWLHALLMIFCTIFSAVWIPETKGKSLQEIQNLLMKK</sequence>
<feature type="transmembrane region" description="Helical" evidence="6">
    <location>
        <begin position="322"/>
        <end position="344"/>
    </location>
</feature>
<evidence type="ECO:0000259" key="7">
    <source>
        <dbReference type="PROSITE" id="PS50850"/>
    </source>
</evidence>
<evidence type="ECO:0000256" key="4">
    <source>
        <dbReference type="ARBA" id="ARBA00023136"/>
    </source>
</evidence>
<feature type="transmembrane region" description="Helical" evidence="6">
    <location>
        <begin position="256"/>
        <end position="279"/>
    </location>
</feature>
<name>A0A6J0BH38_NEOLC</name>
<protein>
    <submittedName>
        <fullName evidence="9">Facilitated trehalose transporter Tret1-like</fullName>
    </submittedName>
</protein>
<organism evidence="9">
    <name type="scientific">Neodiprion lecontei</name>
    <name type="common">Redheaded pine sawfly</name>
    <dbReference type="NCBI Taxonomy" id="441921"/>
    <lineage>
        <taxon>Eukaryota</taxon>
        <taxon>Metazoa</taxon>
        <taxon>Ecdysozoa</taxon>
        <taxon>Arthropoda</taxon>
        <taxon>Hexapoda</taxon>
        <taxon>Insecta</taxon>
        <taxon>Pterygota</taxon>
        <taxon>Neoptera</taxon>
        <taxon>Endopterygota</taxon>
        <taxon>Hymenoptera</taxon>
        <taxon>Tenthredinoidea</taxon>
        <taxon>Diprionidae</taxon>
        <taxon>Diprioninae</taxon>
        <taxon>Neodiprion</taxon>
    </lineage>
</organism>
<dbReference type="RefSeq" id="XP_015513053.2">
    <property type="nucleotide sequence ID" value="XM_015657567.2"/>
</dbReference>
<dbReference type="PROSITE" id="PS50850">
    <property type="entry name" value="MFS"/>
    <property type="match status" value="1"/>
</dbReference>
<dbReference type="InterPro" id="IPR005828">
    <property type="entry name" value="MFS_sugar_transport-like"/>
</dbReference>
<feature type="transmembrane region" description="Helical" evidence="6">
    <location>
        <begin position="119"/>
        <end position="136"/>
    </location>
</feature>
<feature type="transmembrane region" description="Helical" evidence="6">
    <location>
        <begin position="174"/>
        <end position="193"/>
    </location>
</feature>
<dbReference type="PROSITE" id="PS00217">
    <property type="entry name" value="SUGAR_TRANSPORT_2"/>
    <property type="match status" value="1"/>
</dbReference>
<feature type="transmembrane region" description="Helical" evidence="6">
    <location>
        <begin position="392"/>
        <end position="411"/>
    </location>
</feature>
<dbReference type="PRINTS" id="PR00171">
    <property type="entry name" value="SUGRTRNSPORT"/>
</dbReference>
<dbReference type="Gene3D" id="1.20.1250.20">
    <property type="entry name" value="MFS general substrate transporter like domains"/>
    <property type="match status" value="1"/>
</dbReference>
<comment type="subcellular location">
    <subcellularLocation>
        <location evidence="1">Membrane</location>
        <topology evidence="1">Multi-pass membrane protein</topology>
    </subcellularLocation>
</comment>
<feature type="transmembrane region" description="Helical" evidence="6">
    <location>
        <begin position="60"/>
        <end position="82"/>
    </location>
</feature>
<dbReference type="InterPro" id="IPR003663">
    <property type="entry name" value="Sugar/inositol_transpt"/>
</dbReference>
<dbReference type="SUPFAM" id="SSF103473">
    <property type="entry name" value="MFS general substrate transporter"/>
    <property type="match status" value="1"/>
</dbReference>
<dbReference type="Pfam" id="PF00083">
    <property type="entry name" value="Sugar_tr"/>
    <property type="match status" value="1"/>
</dbReference>
<dbReference type="InterPro" id="IPR020846">
    <property type="entry name" value="MFS_dom"/>
</dbReference>
<evidence type="ECO:0000256" key="1">
    <source>
        <dbReference type="ARBA" id="ARBA00004141"/>
    </source>
</evidence>
<evidence type="ECO:0000256" key="2">
    <source>
        <dbReference type="ARBA" id="ARBA00022692"/>
    </source>
</evidence>
<reference evidence="9" key="1">
    <citation type="submission" date="2025-08" db="UniProtKB">
        <authorList>
            <consortium name="RefSeq"/>
        </authorList>
    </citation>
    <scope>IDENTIFICATION</scope>
    <source>
        <tissue evidence="9">Thorax and Abdomen</tissue>
    </source>
</reference>
<dbReference type="OrthoDB" id="6133115at2759"/>